<name>A0ABZ0XS45_9BACT</name>
<evidence type="ECO:0000313" key="1">
    <source>
        <dbReference type="EMBL" id="WQG93029.1"/>
    </source>
</evidence>
<proteinExistence type="predicted"/>
<organism evidence="1 2">
    <name type="scientific">Chitinophaga sancti</name>
    <dbReference type="NCBI Taxonomy" id="1004"/>
    <lineage>
        <taxon>Bacteria</taxon>
        <taxon>Pseudomonadati</taxon>
        <taxon>Bacteroidota</taxon>
        <taxon>Chitinophagia</taxon>
        <taxon>Chitinophagales</taxon>
        <taxon>Chitinophagaceae</taxon>
        <taxon>Chitinophaga</taxon>
    </lineage>
</organism>
<protein>
    <submittedName>
        <fullName evidence="1">Uncharacterized protein</fullName>
    </submittedName>
</protein>
<gene>
    <name evidence="1" type="ORF">SR876_16025</name>
</gene>
<accession>A0ABZ0XS45</accession>
<dbReference type="EMBL" id="CP140154">
    <property type="protein sequence ID" value="WQG93029.1"/>
    <property type="molecule type" value="Genomic_DNA"/>
</dbReference>
<evidence type="ECO:0000313" key="2">
    <source>
        <dbReference type="Proteomes" id="UP001326715"/>
    </source>
</evidence>
<keyword evidence="2" id="KW-1185">Reference proteome</keyword>
<reference evidence="1 2" key="1">
    <citation type="submission" date="2023-11" db="EMBL/GenBank/DDBJ databases">
        <title>MicrobeMod: A computational toolkit for identifying prokaryotic methylation and restriction-modification with nanopore sequencing.</title>
        <authorList>
            <person name="Crits-Christoph A."/>
            <person name="Kang S.C."/>
            <person name="Lee H."/>
            <person name="Ostrov N."/>
        </authorList>
    </citation>
    <scope>NUCLEOTIDE SEQUENCE [LARGE SCALE GENOMIC DNA]</scope>
    <source>
        <strain evidence="1 2">ATCC 23090</strain>
    </source>
</reference>
<dbReference type="Proteomes" id="UP001326715">
    <property type="component" value="Chromosome"/>
</dbReference>
<dbReference type="RefSeq" id="WP_262487761.1">
    <property type="nucleotide sequence ID" value="NZ_CP139972.1"/>
</dbReference>
<sequence>MNNNNNLSKIIHTYHGRTSPEEGYLIGYGALIDFYQLGAGFNKP</sequence>